<evidence type="ECO:0000256" key="1">
    <source>
        <dbReference type="SAM" id="Phobius"/>
    </source>
</evidence>
<keyword evidence="1" id="KW-0472">Membrane</keyword>
<evidence type="ECO:0000313" key="3">
    <source>
        <dbReference type="Proteomes" id="UP000539538"/>
    </source>
</evidence>
<feature type="transmembrane region" description="Helical" evidence="1">
    <location>
        <begin position="6"/>
        <end position="25"/>
    </location>
</feature>
<reference evidence="2 3" key="1">
    <citation type="submission" date="2020-08" db="EMBL/GenBank/DDBJ databases">
        <title>Genomic Encyclopedia of Type Strains, Phase IV (KMG-IV): sequencing the most valuable type-strain genomes for metagenomic binning, comparative biology and taxonomic classification.</title>
        <authorList>
            <person name="Goeker M."/>
        </authorList>
    </citation>
    <scope>NUCLEOTIDE SEQUENCE [LARGE SCALE GENOMIC DNA]</scope>
    <source>
        <strain evidence="2 3">DSM 7050</strain>
    </source>
</reference>
<protein>
    <submittedName>
        <fullName evidence="2">Uncharacterized protein</fullName>
    </submittedName>
</protein>
<accession>A0ABR6L4W1</accession>
<dbReference type="EMBL" id="JACHOT010000005">
    <property type="protein sequence ID" value="MBB4651842.1"/>
    <property type="molecule type" value="Genomic_DNA"/>
</dbReference>
<proteinExistence type="predicted"/>
<sequence length="88" mass="9128">MAGNDWGSGAFLVGFLATVAFPHFLTSGGVHLKQEAEEKPVMISSVGDYLAGGPVMVGALLAMAVFPAAVAPPRFPHGLEGRNGWFLS</sequence>
<gene>
    <name evidence="2" type="ORF">GGQ99_003615</name>
</gene>
<name>A0ABR6L4W1_9HYPH</name>
<organism evidence="2 3">
    <name type="scientific">Aminobacter niigataensis</name>
    <dbReference type="NCBI Taxonomy" id="83265"/>
    <lineage>
        <taxon>Bacteria</taxon>
        <taxon>Pseudomonadati</taxon>
        <taxon>Pseudomonadota</taxon>
        <taxon>Alphaproteobacteria</taxon>
        <taxon>Hyphomicrobiales</taxon>
        <taxon>Phyllobacteriaceae</taxon>
        <taxon>Aminobacter</taxon>
    </lineage>
</organism>
<dbReference type="Proteomes" id="UP000539538">
    <property type="component" value="Unassembled WGS sequence"/>
</dbReference>
<keyword evidence="1" id="KW-1133">Transmembrane helix</keyword>
<feature type="transmembrane region" description="Helical" evidence="1">
    <location>
        <begin position="46"/>
        <end position="70"/>
    </location>
</feature>
<dbReference type="RefSeq" id="WP_246389641.1">
    <property type="nucleotide sequence ID" value="NZ_BAAAVZ010000003.1"/>
</dbReference>
<keyword evidence="1" id="KW-0812">Transmembrane</keyword>
<evidence type="ECO:0000313" key="2">
    <source>
        <dbReference type="EMBL" id="MBB4651842.1"/>
    </source>
</evidence>
<keyword evidence="3" id="KW-1185">Reference proteome</keyword>
<comment type="caution">
    <text evidence="2">The sequence shown here is derived from an EMBL/GenBank/DDBJ whole genome shotgun (WGS) entry which is preliminary data.</text>
</comment>